<dbReference type="Gene3D" id="3.40.50.1110">
    <property type="entry name" value="SGNH hydrolase"/>
    <property type="match status" value="2"/>
</dbReference>
<keyword evidence="1" id="KW-0378">Hydrolase</keyword>
<dbReference type="PANTHER" id="PTHR22901:SF0">
    <property type="entry name" value="SIALATE O-ACETYLESTERASE"/>
    <property type="match status" value="1"/>
</dbReference>
<dbReference type="PANTHER" id="PTHR22901">
    <property type="entry name" value="SIALATE O-ACETYLESTERASE"/>
    <property type="match status" value="1"/>
</dbReference>
<feature type="chain" id="PRO_5028979777" evidence="2">
    <location>
        <begin position="20"/>
        <end position="659"/>
    </location>
</feature>
<dbReference type="InterPro" id="IPR008979">
    <property type="entry name" value="Galactose-bd-like_sf"/>
</dbReference>
<dbReference type="InterPro" id="IPR039329">
    <property type="entry name" value="SIAE"/>
</dbReference>
<organism evidence="4 5">
    <name type="scientific">Coprobacter secundus subsp. similis</name>
    <dbReference type="NCBI Taxonomy" id="2751153"/>
    <lineage>
        <taxon>Bacteria</taxon>
        <taxon>Pseudomonadati</taxon>
        <taxon>Bacteroidota</taxon>
        <taxon>Bacteroidia</taxon>
        <taxon>Bacteroidales</taxon>
        <taxon>Barnesiellaceae</taxon>
        <taxon>Coprobacter</taxon>
    </lineage>
</organism>
<dbReference type="EMBL" id="AP023322">
    <property type="protein sequence ID" value="BCI62056.1"/>
    <property type="molecule type" value="Genomic_DNA"/>
</dbReference>
<evidence type="ECO:0000313" key="5">
    <source>
        <dbReference type="Proteomes" id="UP000594042"/>
    </source>
</evidence>
<dbReference type="Proteomes" id="UP000594042">
    <property type="component" value="Chromosome"/>
</dbReference>
<reference evidence="5" key="1">
    <citation type="submission" date="2020-07" db="EMBL/GenBank/DDBJ databases">
        <title>Complete genome sequencing of Coprobacter sp. strain 2CBH44.</title>
        <authorList>
            <person name="Sakamoto M."/>
            <person name="Murakami T."/>
            <person name="Mori H."/>
        </authorList>
    </citation>
    <scope>NUCLEOTIDE SEQUENCE [LARGE SCALE GENOMIC DNA]</scope>
    <source>
        <strain evidence="5">2CBH44</strain>
    </source>
</reference>
<keyword evidence="5" id="KW-1185">Reference proteome</keyword>
<evidence type="ECO:0000259" key="3">
    <source>
        <dbReference type="Pfam" id="PF03629"/>
    </source>
</evidence>
<name>A0A7G1HQZ2_9BACT</name>
<feature type="domain" description="Sialate O-acetylesterase" evidence="3">
    <location>
        <begin position="109"/>
        <end position="215"/>
    </location>
</feature>
<feature type="domain" description="Sialate O-acetylesterase" evidence="3">
    <location>
        <begin position="435"/>
        <end position="538"/>
    </location>
</feature>
<dbReference type="InterPro" id="IPR013783">
    <property type="entry name" value="Ig-like_fold"/>
</dbReference>
<evidence type="ECO:0000256" key="2">
    <source>
        <dbReference type="SAM" id="SignalP"/>
    </source>
</evidence>
<dbReference type="Pfam" id="PF03629">
    <property type="entry name" value="SASA"/>
    <property type="match status" value="2"/>
</dbReference>
<dbReference type="Gene3D" id="2.60.40.10">
    <property type="entry name" value="Immunoglobulins"/>
    <property type="match status" value="1"/>
</dbReference>
<dbReference type="GO" id="GO:0005975">
    <property type="term" value="P:carbohydrate metabolic process"/>
    <property type="evidence" value="ECO:0007669"/>
    <property type="project" value="TreeGrafter"/>
</dbReference>
<feature type="signal peptide" evidence="2">
    <location>
        <begin position="1"/>
        <end position="19"/>
    </location>
</feature>
<dbReference type="RefSeq" id="WP_021930668.1">
    <property type="nucleotide sequence ID" value="NZ_AP023322.1"/>
</dbReference>
<dbReference type="SUPFAM" id="SSF49785">
    <property type="entry name" value="Galactose-binding domain-like"/>
    <property type="match status" value="1"/>
</dbReference>
<dbReference type="InterPro" id="IPR005181">
    <property type="entry name" value="SASA"/>
</dbReference>
<keyword evidence="2" id="KW-0732">Signal</keyword>
<accession>A0A7G1HQZ2</accession>
<evidence type="ECO:0000256" key="1">
    <source>
        <dbReference type="ARBA" id="ARBA00022801"/>
    </source>
</evidence>
<protein>
    <submittedName>
        <fullName evidence="4">9-O-acetylesterase</fullName>
    </submittedName>
</protein>
<dbReference type="GO" id="GO:0001681">
    <property type="term" value="F:sialate O-acetylesterase activity"/>
    <property type="evidence" value="ECO:0007669"/>
    <property type="project" value="InterPro"/>
</dbReference>
<dbReference type="KEGG" id="copr:Cop2CBH44_04090"/>
<dbReference type="SUPFAM" id="SSF52266">
    <property type="entry name" value="SGNH hydrolase"/>
    <property type="match status" value="1"/>
</dbReference>
<dbReference type="AlphaFoldDB" id="A0A7G1HQZ2"/>
<gene>
    <name evidence="4" type="ORF">Cop2CBH44_04090</name>
</gene>
<dbReference type="InterPro" id="IPR036514">
    <property type="entry name" value="SGNH_hydro_sf"/>
</dbReference>
<proteinExistence type="predicted"/>
<sequence length="659" mass="74601">MRKLSICIFSLLCALCVNVLEMGAKVTFPVIFGDNMVLQQNAEVPFWGKAAPGKTVKVKTSWNGETYKTVAEKDGSWKVTLQTSSYGGPYDINVSDGKSVTFHNVMLGEVWLCSGQSNMEMPLAGWGRIDNYEQEIANAHYPDIRLFQVSRETAYSPQYDCKATGWNPCSPTTIPDFSATAYFFARNLYEKYHIPIGLIHSSWGGTFAEAWTSTTALKNIPAFKESATHIENISAEVAEMRKNYAVEKKAWDEKFESSDRGMAKEKWFHPSYNDNDWKQMNLPGLWEEKELPGFDGLVWFRKQIDVPASWKGKDLCLSLGNIDDDDITYFNGVEVGRSKYGTSRLYNIPAKLVKEKGNVVAVRVLDSGGNGGFYGESVSMKLSLSDNNFISLAGEWKYNISIDMKKFDPMPQDYSDPFHPGVLFNAMIHPLIPYTIRGVIWYQGEANAGRAYQYRDLLPVLIQDWRRRWNSDFPFYIVQLAAFMDTKENPEESDWAELREAQLKTLSLENTGLAVAIDIGDAKDIHPKNKQEVGRRLALIAMADTYGDKIEYSGPLYDSYRIESDTIRIRFTHAESGLKTPDGSELKGFAIAGPDHKFYWAEARIEGKEVMVYSPHVKMPVAVRYAWAYNPICNLYNGEGLPASPFRTDDWDGWTRGKK</sequence>
<evidence type="ECO:0000313" key="4">
    <source>
        <dbReference type="EMBL" id="BCI62056.1"/>
    </source>
</evidence>
<dbReference type="Gene3D" id="2.60.120.260">
    <property type="entry name" value="Galactose-binding domain-like"/>
    <property type="match status" value="1"/>
</dbReference>